<keyword evidence="2" id="KW-1185">Reference proteome</keyword>
<evidence type="ECO:0000313" key="2">
    <source>
        <dbReference type="Proteomes" id="UP000656881"/>
    </source>
</evidence>
<dbReference type="RefSeq" id="WP_164322589.1">
    <property type="nucleotide sequence ID" value="NZ_BMNG01000005.1"/>
</dbReference>
<evidence type="ECO:0008006" key="3">
    <source>
        <dbReference type="Google" id="ProtNLM"/>
    </source>
</evidence>
<name>A0ABQ2LSU7_9ACTN</name>
<accession>A0ABQ2LSU7</accession>
<comment type="caution">
    <text evidence="1">The sequence shown here is derived from an EMBL/GenBank/DDBJ whole genome shotgun (WGS) entry which is preliminary data.</text>
</comment>
<evidence type="ECO:0000313" key="1">
    <source>
        <dbReference type="EMBL" id="GGO42756.1"/>
    </source>
</evidence>
<sequence length="174" mass="18520">MAMVGLFWIAEGDVYVGSKPSGLAPGVRLTPDGVTGLGHPQSGLWLWDDVESLTVEDVPLKSLKRHVGVVVEMALSMGLGGGQDAEGTMTVCVGTADEEVELTTYTAAASGYSQTEYDLSRALLARLTDGAATMMTTLAAMAEWGRSHEGGTPRRDERERLLREWADGQNAPHA</sequence>
<dbReference type="EMBL" id="BMNG01000005">
    <property type="protein sequence ID" value="GGO42756.1"/>
    <property type="molecule type" value="Genomic_DNA"/>
</dbReference>
<organism evidence="1 2">
    <name type="scientific">Streptomyces lasiicapitis</name>
    <dbReference type="NCBI Taxonomy" id="1923961"/>
    <lineage>
        <taxon>Bacteria</taxon>
        <taxon>Bacillati</taxon>
        <taxon>Actinomycetota</taxon>
        <taxon>Actinomycetes</taxon>
        <taxon>Kitasatosporales</taxon>
        <taxon>Streptomycetaceae</taxon>
        <taxon>Streptomyces</taxon>
    </lineage>
</organism>
<dbReference type="Proteomes" id="UP000656881">
    <property type="component" value="Unassembled WGS sequence"/>
</dbReference>
<protein>
    <recommendedName>
        <fullName evidence="3">YbjN domain-containing protein</fullName>
    </recommendedName>
</protein>
<reference evidence="2" key="1">
    <citation type="journal article" date="2019" name="Int. J. Syst. Evol. Microbiol.">
        <title>The Global Catalogue of Microorganisms (GCM) 10K type strain sequencing project: providing services to taxonomists for standard genome sequencing and annotation.</title>
        <authorList>
            <consortium name="The Broad Institute Genomics Platform"/>
            <consortium name="The Broad Institute Genome Sequencing Center for Infectious Disease"/>
            <person name="Wu L."/>
            <person name="Ma J."/>
        </authorList>
    </citation>
    <scope>NUCLEOTIDE SEQUENCE [LARGE SCALE GENOMIC DNA]</scope>
    <source>
        <strain evidence="2">CGMCC 4.7349</strain>
    </source>
</reference>
<proteinExistence type="predicted"/>
<gene>
    <name evidence="1" type="ORF">GCM10012286_24970</name>
</gene>